<dbReference type="RefSeq" id="XP_029118001.1">
    <property type="nucleotide sequence ID" value="XM_029262168.1"/>
</dbReference>
<organism evidence="1 2">
    <name type="scientific">Elaeis guineensis var. tenera</name>
    <name type="common">Oil palm</name>
    <dbReference type="NCBI Taxonomy" id="51953"/>
    <lineage>
        <taxon>Eukaryota</taxon>
        <taxon>Viridiplantae</taxon>
        <taxon>Streptophyta</taxon>
        <taxon>Embryophyta</taxon>
        <taxon>Tracheophyta</taxon>
        <taxon>Spermatophyta</taxon>
        <taxon>Magnoliopsida</taxon>
        <taxon>Liliopsida</taxon>
        <taxon>Arecaceae</taxon>
        <taxon>Arecoideae</taxon>
        <taxon>Cocoseae</taxon>
        <taxon>Elaeidinae</taxon>
        <taxon>Elaeis</taxon>
    </lineage>
</organism>
<name>A0A8N4I6J2_ELAGV</name>
<keyword evidence="1" id="KW-1185">Reference proteome</keyword>
<dbReference type="OrthoDB" id="781255at2759"/>
<protein>
    <submittedName>
        <fullName evidence="2">Uncharacterized protein LOC114913500</fullName>
    </submittedName>
</protein>
<proteinExistence type="predicted"/>
<dbReference type="AlphaFoldDB" id="A0A8N4I6J2"/>
<gene>
    <name evidence="2" type="primary">LOC114913500</name>
</gene>
<feature type="non-terminal residue" evidence="2">
    <location>
        <position position="173"/>
    </location>
</feature>
<evidence type="ECO:0000313" key="2">
    <source>
        <dbReference type="RefSeq" id="XP_029118001.1"/>
    </source>
</evidence>
<evidence type="ECO:0000313" key="1">
    <source>
        <dbReference type="Proteomes" id="UP000504607"/>
    </source>
</evidence>
<reference evidence="2" key="1">
    <citation type="submission" date="2025-08" db="UniProtKB">
        <authorList>
            <consortium name="RefSeq"/>
        </authorList>
    </citation>
    <scope>IDENTIFICATION</scope>
</reference>
<accession>A0A8N4I6J2</accession>
<sequence>MLTLCKITIHILLGFSDHSTEPWNPPYRYQNILSPDADSLCLLARDTSKPSNIIKSFTVGPVRKPPHRTDLGTHGLHDLIHGNLRLYTENLSSESYNNGGIGIEEIGERMPEEDDQRLEAQSWGTRRRLRWWRVEAKFPPLLLWLVGQNGWWSRFIHVVWDDSRIVLTKIRIE</sequence>
<dbReference type="Proteomes" id="UP000504607">
    <property type="component" value="Unplaced"/>
</dbReference>